<sequence length="90" mass="10082">MAAILSGPPHGIPITDDIHEQYSLEMKAAWDTFHDWWKNHFEGKPIKRSDMPPEVSEALRQITEAPIPGYDGTTGADSCYVRGVNMNLID</sequence>
<evidence type="ECO:0000313" key="2">
    <source>
        <dbReference type="Proteomes" id="UP000178270"/>
    </source>
</evidence>
<reference evidence="1 2" key="1">
    <citation type="journal article" date="2016" name="Nat. Commun.">
        <title>Thousands of microbial genomes shed light on interconnected biogeochemical processes in an aquifer system.</title>
        <authorList>
            <person name="Anantharaman K."/>
            <person name="Brown C.T."/>
            <person name="Hug L.A."/>
            <person name="Sharon I."/>
            <person name="Castelle C.J."/>
            <person name="Probst A.J."/>
            <person name="Thomas B.C."/>
            <person name="Singh A."/>
            <person name="Wilkins M.J."/>
            <person name="Karaoz U."/>
            <person name="Brodie E.L."/>
            <person name="Williams K.H."/>
            <person name="Hubbard S.S."/>
            <person name="Banfield J.F."/>
        </authorList>
    </citation>
    <scope>NUCLEOTIDE SEQUENCE [LARGE SCALE GENOMIC DNA]</scope>
</reference>
<dbReference type="AlphaFoldDB" id="A0A1F4U262"/>
<gene>
    <name evidence="1" type="ORF">A3K42_00350</name>
</gene>
<dbReference type="EMBL" id="MEUS01000007">
    <property type="protein sequence ID" value="OGC38959.1"/>
    <property type="molecule type" value="Genomic_DNA"/>
</dbReference>
<comment type="caution">
    <text evidence="1">The sequence shown here is derived from an EMBL/GenBank/DDBJ whole genome shotgun (WGS) entry which is preliminary data.</text>
</comment>
<proteinExistence type="predicted"/>
<dbReference type="Proteomes" id="UP000178270">
    <property type="component" value="Unassembled WGS sequence"/>
</dbReference>
<accession>A0A1F4U262</accession>
<organism evidence="1 2">
    <name type="scientific">candidate division WWE3 bacterium RBG_13_37_7</name>
    <dbReference type="NCBI Taxonomy" id="1802609"/>
    <lineage>
        <taxon>Bacteria</taxon>
        <taxon>Katanobacteria</taxon>
    </lineage>
</organism>
<evidence type="ECO:0000313" key="1">
    <source>
        <dbReference type="EMBL" id="OGC38959.1"/>
    </source>
</evidence>
<protein>
    <submittedName>
        <fullName evidence="1">Uncharacterized protein</fullName>
    </submittedName>
</protein>
<name>A0A1F4U262_UNCKA</name>